<dbReference type="Proteomes" id="UP000031202">
    <property type="component" value="Unassembled WGS sequence"/>
</dbReference>
<dbReference type="EMBL" id="JWSZ01000009">
    <property type="protein sequence ID" value="KIC58103.1"/>
    <property type="molecule type" value="Genomic_DNA"/>
</dbReference>
<dbReference type="AlphaFoldDB" id="A0A0B4DV12"/>
<organism evidence="1 2">
    <name type="scientific">Microbacterium hominis</name>
    <dbReference type="NCBI Taxonomy" id="162426"/>
    <lineage>
        <taxon>Bacteria</taxon>
        <taxon>Bacillati</taxon>
        <taxon>Actinomycetota</taxon>
        <taxon>Actinomycetes</taxon>
        <taxon>Micrococcales</taxon>
        <taxon>Microbacteriaceae</taxon>
        <taxon>Microbacterium</taxon>
    </lineage>
</organism>
<dbReference type="RefSeq" id="WP_039414749.1">
    <property type="nucleotide sequence ID" value="NZ_JWSZ01000009.1"/>
</dbReference>
<gene>
    <name evidence="1" type="ORF">RM52_06710</name>
</gene>
<sequence length="79" mass="8700">MKLIPIPDADGSPQIWINVDHLVSVMPVYRGGASGVMVDAELKVDGMPLYRVKLGEHLDRGAAQLVFEGWLMRLEQGLV</sequence>
<evidence type="ECO:0000313" key="1">
    <source>
        <dbReference type="EMBL" id="KIC58103.1"/>
    </source>
</evidence>
<protein>
    <submittedName>
        <fullName evidence="1">Uncharacterized protein</fullName>
    </submittedName>
</protein>
<name>A0A0B4DV12_9MICO</name>
<comment type="caution">
    <text evidence="1">The sequence shown here is derived from an EMBL/GenBank/DDBJ whole genome shotgun (WGS) entry which is preliminary data.</text>
</comment>
<evidence type="ECO:0000313" key="2">
    <source>
        <dbReference type="Proteomes" id="UP000031202"/>
    </source>
</evidence>
<reference evidence="1 2" key="1">
    <citation type="submission" date="2014-12" db="EMBL/GenBank/DDBJ databases">
        <title>Genome sequencing of Microbacterium hominis TPW29.</title>
        <authorList>
            <person name="Tan P.W."/>
            <person name="Chan K.-G."/>
        </authorList>
    </citation>
    <scope>NUCLEOTIDE SEQUENCE [LARGE SCALE GENOMIC DNA]</scope>
    <source>
        <strain evidence="1 2">TPW29</strain>
    </source>
</reference>
<proteinExistence type="predicted"/>
<accession>A0A0B4DV12</accession>